<proteinExistence type="predicted"/>
<dbReference type="AlphaFoldDB" id="A0A0F9KGD0"/>
<organism evidence="1">
    <name type="scientific">marine sediment metagenome</name>
    <dbReference type="NCBI Taxonomy" id="412755"/>
    <lineage>
        <taxon>unclassified sequences</taxon>
        <taxon>metagenomes</taxon>
        <taxon>ecological metagenomes</taxon>
    </lineage>
</organism>
<reference evidence="1" key="1">
    <citation type="journal article" date="2015" name="Nature">
        <title>Complex archaea that bridge the gap between prokaryotes and eukaryotes.</title>
        <authorList>
            <person name="Spang A."/>
            <person name="Saw J.H."/>
            <person name="Jorgensen S.L."/>
            <person name="Zaremba-Niedzwiedzka K."/>
            <person name="Martijn J."/>
            <person name="Lind A.E."/>
            <person name="van Eijk R."/>
            <person name="Schleper C."/>
            <person name="Guy L."/>
            <person name="Ettema T.J."/>
        </authorList>
    </citation>
    <scope>NUCLEOTIDE SEQUENCE</scope>
</reference>
<evidence type="ECO:0000313" key="1">
    <source>
        <dbReference type="EMBL" id="KKM81254.1"/>
    </source>
</evidence>
<dbReference type="EMBL" id="LAZR01008051">
    <property type="protein sequence ID" value="KKM81254.1"/>
    <property type="molecule type" value="Genomic_DNA"/>
</dbReference>
<accession>A0A0F9KGD0</accession>
<protein>
    <submittedName>
        <fullName evidence="1">Uncharacterized protein</fullName>
    </submittedName>
</protein>
<name>A0A0F9KGD0_9ZZZZ</name>
<feature type="non-terminal residue" evidence="1">
    <location>
        <position position="285"/>
    </location>
</feature>
<comment type="caution">
    <text evidence="1">The sequence shown here is derived from an EMBL/GenBank/DDBJ whole genome shotgun (WGS) entry which is preliminary data.</text>
</comment>
<sequence>MFTSLTLASRLLKRKLPQVDVPVIEGNDEMRRFSESITEHLRMYEGDSGAPKERFVTIEELEHVGLVTTKVQQGFASIDKVLGEQVSPIPSSTPPPGTGGGGGVRTLRALDDTEVAGIKGGQGIVFDGSAFVPKTFPDFVVSDATRYDMLYYDGESWRHSKQELQWNPVDDYLQLANAHSINWLDAAAVPASKEFLNFKEFGSGVLGSEVGHIIAKSFAAQTTTSGTYVNKTNGVIAHASFDDNEDYLVIARCMAYNATSISTAGNGVRLTYNGTVVSGGEKLWE</sequence>
<gene>
    <name evidence="1" type="ORF">LCGC14_1331680</name>
</gene>